<evidence type="ECO:0000313" key="10">
    <source>
        <dbReference type="Proteomes" id="UP000093391"/>
    </source>
</evidence>
<feature type="transmembrane region" description="Helical" evidence="8">
    <location>
        <begin position="127"/>
        <end position="148"/>
    </location>
</feature>
<dbReference type="GO" id="GO:0005886">
    <property type="term" value="C:plasma membrane"/>
    <property type="evidence" value="ECO:0007669"/>
    <property type="project" value="UniProtKB-SubCell"/>
</dbReference>
<accession>A0A1B2LYR5</accession>
<keyword evidence="5 8" id="KW-0812">Transmembrane</keyword>
<feature type="transmembrane region" description="Helical" evidence="8">
    <location>
        <begin position="220"/>
        <end position="253"/>
    </location>
</feature>
<feature type="transmembrane region" description="Helical" evidence="8">
    <location>
        <begin position="260"/>
        <end position="281"/>
    </location>
</feature>
<dbReference type="Proteomes" id="UP000093391">
    <property type="component" value="Chromosome"/>
</dbReference>
<dbReference type="KEGG" id="ala:BFG52_06875"/>
<evidence type="ECO:0000256" key="8">
    <source>
        <dbReference type="SAM" id="Phobius"/>
    </source>
</evidence>
<dbReference type="Pfam" id="PF01032">
    <property type="entry name" value="FecCD"/>
    <property type="match status" value="1"/>
</dbReference>
<protein>
    <submittedName>
        <fullName evidence="9">Iron ABC transporter permease</fullName>
    </submittedName>
</protein>
<evidence type="ECO:0000256" key="5">
    <source>
        <dbReference type="ARBA" id="ARBA00022692"/>
    </source>
</evidence>
<evidence type="ECO:0000256" key="1">
    <source>
        <dbReference type="ARBA" id="ARBA00004651"/>
    </source>
</evidence>
<reference evidence="9 10" key="1">
    <citation type="submission" date="2016-08" db="EMBL/GenBank/DDBJ databases">
        <authorList>
            <person name="Seilhamer J.J."/>
        </authorList>
    </citation>
    <scope>NUCLEOTIDE SEQUENCE [LARGE SCALE GENOMIC DNA]</scope>
    <source>
        <strain evidence="9 10">BRTC-1</strain>
    </source>
</reference>
<evidence type="ECO:0000256" key="2">
    <source>
        <dbReference type="ARBA" id="ARBA00007935"/>
    </source>
</evidence>
<dbReference type="InterPro" id="IPR037294">
    <property type="entry name" value="ABC_BtuC-like"/>
</dbReference>
<dbReference type="InterPro" id="IPR000522">
    <property type="entry name" value="ABC_transptr_permease_BtuC"/>
</dbReference>
<evidence type="ECO:0000256" key="4">
    <source>
        <dbReference type="ARBA" id="ARBA00022475"/>
    </source>
</evidence>
<dbReference type="EMBL" id="CP016895">
    <property type="protein sequence ID" value="AOA58102.1"/>
    <property type="molecule type" value="Genomic_DNA"/>
</dbReference>
<dbReference type="STRING" id="1789224.BFG52_06875"/>
<gene>
    <name evidence="9" type="ORF">BFG52_06875</name>
</gene>
<dbReference type="AlphaFoldDB" id="A0A1B2LYR5"/>
<dbReference type="GO" id="GO:0022857">
    <property type="term" value="F:transmembrane transporter activity"/>
    <property type="evidence" value="ECO:0007669"/>
    <property type="project" value="InterPro"/>
</dbReference>
<keyword evidence="4" id="KW-1003">Cell membrane</keyword>
<dbReference type="PANTHER" id="PTHR30472:SF19">
    <property type="entry name" value="PETROBACTIN IMPORT SYSTEM PERMEASE PROTEIN YCLO"/>
    <property type="match status" value="1"/>
</dbReference>
<keyword evidence="6 8" id="KW-1133">Transmembrane helix</keyword>
<dbReference type="OrthoDB" id="9796260at2"/>
<evidence type="ECO:0000256" key="6">
    <source>
        <dbReference type="ARBA" id="ARBA00022989"/>
    </source>
</evidence>
<feature type="transmembrane region" description="Helical" evidence="8">
    <location>
        <begin position="39"/>
        <end position="61"/>
    </location>
</feature>
<feature type="transmembrane region" description="Helical" evidence="8">
    <location>
        <begin position="82"/>
        <end position="115"/>
    </location>
</feature>
<comment type="similarity">
    <text evidence="2">Belongs to the binding-protein-dependent transport system permease family. FecCD subfamily.</text>
</comment>
<sequence>MNRRLLLLCILLLLLCIGFVFYGAEGDWHYILSKRFLRLGAIAVAACCVACSAIIFQSLVGHRILTPAVMGYEAVYLLWQSLLLYVLGSAGLTLLGSLGQFVLGALLMLLYSLLLQRTVLARAQTDVYQLLLLGLVLSMVMLTISQFIQLKISPGEFTVFQGLSYASFNRVRPDTLLISTTVLLVILYFIRSGCAVLDVMALGREQALSLGVNHQGYLRFYMALLAVLVAISTSLIGPVAFMGIFIANIAYALAQRHRHALTLAFGCVVAMVIFLTAQLLVEHLFNYKTTVSILINLLCGIYFLGLMLYRRGSIT</sequence>
<comment type="subcellular location">
    <subcellularLocation>
        <location evidence="1">Cell membrane</location>
        <topology evidence="1">Multi-pass membrane protein</topology>
    </subcellularLocation>
</comment>
<keyword evidence="10" id="KW-1185">Reference proteome</keyword>
<evidence type="ECO:0000256" key="7">
    <source>
        <dbReference type="ARBA" id="ARBA00023136"/>
    </source>
</evidence>
<dbReference type="Gene3D" id="1.10.3470.10">
    <property type="entry name" value="ABC transporter involved in vitamin B12 uptake, BtuC"/>
    <property type="match status" value="1"/>
</dbReference>
<evidence type="ECO:0000256" key="3">
    <source>
        <dbReference type="ARBA" id="ARBA00022448"/>
    </source>
</evidence>
<dbReference type="SUPFAM" id="SSF81345">
    <property type="entry name" value="ABC transporter involved in vitamin B12 uptake, BtuC"/>
    <property type="match status" value="1"/>
</dbReference>
<organism evidence="9 10">
    <name type="scientific">Acinetobacter larvae</name>
    <dbReference type="NCBI Taxonomy" id="1789224"/>
    <lineage>
        <taxon>Bacteria</taxon>
        <taxon>Pseudomonadati</taxon>
        <taxon>Pseudomonadota</taxon>
        <taxon>Gammaproteobacteria</taxon>
        <taxon>Moraxellales</taxon>
        <taxon>Moraxellaceae</taxon>
        <taxon>Acinetobacter</taxon>
    </lineage>
</organism>
<keyword evidence="7 8" id="KW-0472">Membrane</keyword>
<dbReference type="GO" id="GO:0033214">
    <property type="term" value="P:siderophore-iron import into cell"/>
    <property type="evidence" value="ECO:0007669"/>
    <property type="project" value="TreeGrafter"/>
</dbReference>
<dbReference type="RefSeq" id="WP_067553901.1">
    <property type="nucleotide sequence ID" value="NZ_CP016895.1"/>
</dbReference>
<name>A0A1B2LYR5_9GAMM</name>
<dbReference type="PANTHER" id="PTHR30472">
    <property type="entry name" value="FERRIC ENTEROBACTIN TRANSPORT SYSTEM PERMEASE PROTEIN"/>
    <property type="match status" value="1"/>
</dbReference>
<evidence type="ECO:0000313" key="9">
    <source>
        <dbReference type="EMBL" id="AOA58102.1"/>
    </source>
</evidence>
<keyword evidence="3" id="KW-0813">Transport</keyword>
<proteinExistence type="inferred from homology"/>
<feature type="transmembrane region" description="Helical" evidence="8">
    <location>
        <begin position="287"/>
        <end position="309"/>
    </location>
</feature>